<gene>
    <name evidence="17" type="primary">fliF</name>
    <name evidence="17" type="ORF">OD750_009930</name>
</gene>
<dbReference type="RefSeq" id="WP_263545281.1">
    <property type="nucleotide sequence ID" value="NZ_JAOVZO020000014.1"/>
</dbReference>
<comment type="function">
    <text evidence="1 12">The M ring may be actively involved in energy transduction.</text>
</comment>
<keyword evidence="6" id="KW-1003">Cell membrane</keyword>
<evidence type="ECO:0000256" key="4">
    <source>
        <dbReference type="ARBA" id="ARBA00007971"/>
    </source>
</evidence>
<dbReference type="GO" id="GO:0071973">
    <property type="term" value="P:bacterial-type flagellum-dependent cell motility"/>
    <property type="evidence" value="ECO:0007669"/>
    <property type="project" value="InterPro"/>
</dbReference>
<dbReference type="GO" id="GO:0003774">
    <property type="term" value="F:cytoskeletal motor activity"/>
    <property type="evidence" value="ECO:0007669"/>
    <property type="project" value="InterPro"/>
</dbReference>
<feature type="domain" description="Flagellar M-ring C-terminal" evidence="16">
    <location>
        <begin position="246"/>
        <end position="417"/>
    </location>
</feature>
<evidence type="ECO:0000256" key="3">
    <source>
        <dbReference type="ARBA" id="ARBA00004651"/>
    </source>
</evidence>
<keyword evidence="10 12" id="KW-0975">Bacterial flagellum</keyword>
<evidence type="ECO:0000259" key="15">
    <source>
        <dbReference type="Pfam" id="PF01514"/>
    </source>
</evidence>
<organism evidence="17 18">
    <name type="scientific">Tahibacter soli</name>
    <dbReference type="NCBI Taxonomy" id="2983605"/>
    <lineage>
        <taxon>Bacteria</taxon>
        <taxon>Pseudomonadati</taxon>
        <taxon>Pseudomonadota</taxon>
        <taxon>Gammaproteobacteria</taxon>
        <taxon>Lysobacterales</taxon>
        <taxon>Rhodanobacteraceae</taxon>
        <taxon>Tahibacter</taxon>
    </lineage>
</organism>
<sequence>MASALERLQDIPGLRQLAMLVALAAAVAVGVGAYFWAQKPEYLPLYSGLADKDAANVVDALRAAGVDFRIDAASGAISVVEPALHEARMKLAAQGLPEQSRLGLEFIEKDQGFGVSQFVENARYQHALENELARTIAQLKPVRDARVHLAVPKPSAFARGRDAASASVLVELQPGRPLESEQVAAVVHLVASSIPDLAPERVSVVDQTGRLLTDADPDSDNAVAAAQFAQQRRLEAAYVQRVQELLEPLVGRGRVSAQVAVDMDFTVVEEAKESFTPDPAKVRSEQVAEATGAANAPPQGVPGATSNTPPGTGATPASSIAAGAVAPNSTKSATRNFELDRSVSHTRQPPGRVRRVNVAVIVDTVPTVEAGADGKPGKTVEQALTADQLKQVEALVRQAVGFDEKRGDGVSVVNASFARVADVGADEATPWWRQPVLRDVARLGVGAAIVLLLVFTVLRPTLRALVGPARSPAADEPVIVDADVIDSSPALPPATANGWEDRLRLAKAAVGQDPKKVAQVVKNWVANDA</sequence>
<reference evidence="17" key="1">
    <citation type="submission" date="2023-02" db="EMBL/GenBank/DDBJ databases">
        <title>Tahibacter soli sp. nov. isolated from soil.</title>
        <authorList>
            <person name="Baek J.H."/>
            <person name="Lee J.K."/>
            <person name="Choi D.G."/>
            <person name="Jeon C.O."/>
        </authorList>
    </citation>
    <scope>NUCLEOTIDE SEQUENCE</scope>
    <source>
        <strain evidence="17">BL</strain>
    </source>
</reference>
<comment type="caution">
    <text evidence="17">The sequence shown here is derived from an EMBL/GenBank/DDBJ whole genome shotgun (WGS) entry which is preliminary data.</text>
</comment>
<name>A0A9X3YLE2_9GAMM</name>
<feature type="compositionally biased region" description="Basic and acidic residues" evidence="13">
    <location>
        <begin position="271"/>
        <end position="286"/>
    </location>
</feature>
<protein>
    <recommendedName>
        <fullName evidence="5 12">Flagellar M-ring protein</fullName>
    </recommendedName>
</protein>
<evidence type="ECO:0000256" key="2">
    <source>
        <dbReference type="ARBA" id="ARBA00004117"/>
    </source>
</evidence>
<keyword evidence="9 14" id="KW-0472">Membrane</keyword>
<feature type="transmembrane region" description="Helical" evidence="14">
    <location>
        <begin position="17"/>
        <end position="37"/>
    </location>
</feature>
<dbReference type="GO" id="GO:0005886">
    <property type="term" value="C:plasma membrane"/>
    <property type="evidence" value="ECO:0007669"/>
    <property type="project" value="UniProtKB-SubCell"/>
</dbReference>
<accession>A0A9X3YLE2</accession>
<dbReference type="PANTHER" id="PTHR30046">
    <property type="entry name" value="FLAGELLAR M-RING PROTEIN"/>
    <property type="match status" value="1"/>
</dbReference>
<dbReference type="Pfam" id="PF01514">
    <property type="entry name" value="YscJ_FliF"/>
    <property type="match status" value="1"/>
</dbReference>
<dbReference type="InterPro" id="IPR000067">
    <property type="entry name" value="FlgMring_FliF"/>
</dbReference>
<evidence type="ECO:0000256" key="1">
    <source>
        <dbReference type="ARBA" id="ARBA00003820"/>
    </source>
</evidence>
<keyword evidence="7 14" id="KW-0812">Transmembrane</keyword>
<comment type="subcellular location">
    <subcellularLocation>
        <location evidence="2 12">Bacterial flagellum basal body</location>
    </subcellularLocation>
    <subcellularLocation>
        <location evidence="3">Cell membrane</location>
        <topology evidence="3">Multi-pass membrane protein</topology>
    </subcellularLocation>
</comment>
<evidence type="ECO:0000256" key="11">
    <source>
        <dbReference type="ARBA" id="ARBA00025936"/>
    </source>
</evidence>
<dbReference type="AlphaFoldDB" id="A0A9X3YLE2"/>
<proteinExistence type="inferred from homology"/>
<dbReference type="Gene3D" id="3.30.300.30">
    <property type="match status" value="1"/>
</dbReference>
<dbReference type="PIRSF" id="PIRSF004862">
    <property type="entry name" value="FliF"/>
    <property type="match status" value="1"/>
</dbReference>
<evidence type="ECO:0000313" key="17">
    <source>
        <dbReference type="EMBL" id="MDC8012863.1"/>
    </source>
</evidence>
<dbReference type="PANTHER" id="PTHR30046:SF0">
    <property type="entry name" value="FLAGELLAR M-RING PROTEIN"/>
    <property type="match status" value="1"/>
</dbReference>
<dbReference type="Pfam" id="PF08345">
    <property type="entry name" value="YscJ_FliF_C"/>
    <property type="match status" value="1"/>
</dbReference>
<dbReference type="InterPro" id="IPR045851">
    <property type="entry name" value="AMP-bd_C_sf"/>
</dbReference>
<evidence type="ECO:0000256" key="6">
    <source>
        <dbReference type="ARBA" id="ARBA00022475"/>
    </source>
</evidence>
<evidence type="ECO:0000256" key="12">
    <source>
        <dbReference type="PIRNR" id="PIRNR004862"/>
    </source>
</evidence>
<dbReference type="InterPro" id="IPR013556">
    <property type="entry name" value="Flag_M-ring_C"/>
</dbReference>
<comment type="similarity">
    <text evidence="4 12">Belongs to the FliF family.</text>
</comment>
<keyword evidence="17" id="KW-0966">Cell projection</keyword>
<evidence type="ECO:0000259" key="16">
    <source>
        <dbReference type="Pfam" id="PF08345"/>
    </source>
</evidence>
<evidence type="ECO:0000256" key="5">
    <source>
        <dbReference type="ARBA" id="ARBA00017949"/>
    </source>
</evidence>
<evidence type="ECO:0000256" key="8">
    <source>
        <dbReference type="ARBA" id="ARBA00022989"/>
    </source>
</evidence>
<keyword evidence="8 14" id="KW-1133">Transmembrane helix</keyword>
<dbReference type="NCBIfam" id="TIGR00206">
    <property type="entry name" value="fliF"/>
    <property type="match status" value="1"/>
</dbReference>
<keyword evidence="18" id="KW-1185">Reference proteome</keyword>
<feature type="compositionally biased region" description="Polar residues" evidence="13">
    <location>
        <begin position="304"/>
        <end position="318"/>
    </location>
</feature>
<keyword evidence="17" id="KW-0969">Cilium</keyword>
<dbReference type="EMBL" id="JAOVZO020000014">
    <property type="protein sequence ID" value="MDC8012863.1"/>
    <property type="molecule type" value="Genomic_DNA"/>
</dbReference>
<evidence type="ECO:0000256" key="14">
    <source>
        <dbReference type="SAM" id="Phobius"/>
    </source>
</evidence>
<feature type="domain" description="Flagellar M-ring N-terminal" evidence="15">
    <location>
        <begin position="38"/>
        <end position="213"/>
    </location>
</feature>
<keyword evidence="17" id="KW-0282">Flagellum</keyword>
<dbReference type="Proteomes" id="UP001139971">
    <property type="component" value="Unassembled WGS sequence"/>
</dbReference>
<evidence type="ECO:0000256" key="13">
    <source>
        <dbReference type="SAM" id="MobiDB-lite"/>
    </source>
</evidence>
<feature type="region of interest" description="Disordered" evidence="13">
    <location>
        <begin position="271"/>
        <end position="350"/>
    </location>
</feature>
<evidence type="ECO:0000313" key="18">
    <source>
        <dbReference type="Proteomes" id="UP001139971"/>
    </source>
</evidence>
<dbReference type="PRINTS" id="PR01009">
    <property type="entry name" value="FLGMRINGFLIF"/>
</dbReference>
<evidence type="ECO:0000256" key="7">
    <source>
        <dbReference type="ARBA" id="ARBA00022692"/>
    </source>
</evidence>
<dbReference type="InterPro" id="IPR043427">
    <property type="entry name" value="YscJ/FliF"/>
</dbReference>
<dbReference type="InterPro" id="IPR006182">
    <property type="entry name" value="FliF_N_dom"/>
</dbReference>
<comment type="subunit">
    <text evidence="11">The basal body constitutes a major portion of the flagellar organelle and consists of four rings (L,P,S, and M) mounted on a central rod. The M ring is integral to the inner membrane of the cell and may be connected to the flagellar rod via the S ring. The S (supramembrane ring) lies just distal to the M ring. The L and P rings lie in the outer membrane and the periplasmic space, respectively.</text>
</comment>
<evidence type="ECO:0000256" key="9">
    <source>
        <dbReference type="ARBA" id="ARBA00023136"/>
    </source>
</evidence>
<evidence type="ECO:0000256" key="10">
    <source>
        <dbReference type="ARBA" id="ARBA00023143"/>
    </source>
</evidence>
<dbReference type="GO" id="GO:0009431">
    <property type="term" value="C:bacterial-type flagellum basal body, MS ring"/>
    <property type="evidence" value="ECO:0007669"/>
    <property type="project" value="InterPro"/>
</dbReference>